<keyword evidence="4" id="KW-1185">Reference proteome</keyword>
<evidence type="ECO:0000313" key="3">
    <source>
        <dbReference type="EMBL" id="MBP2033446.1"/>
    </source>
</evidence>
<feature type="transmembrane region" description="Helical" evidence="2">
    <location>
        <begin position="32"/>
        <end position="51"/>
    </location>
</feature>
<reference evidence="3 4" key="1">
    <citation type="submission" date="2021-03" db="EMBL/GenBank/DDBJ databases">
        <title>Genomic Encyclopedia of Type Strains, Phase IV (KMG-IV): sequencing the most valuable type-strain genomes for metagenomic binning, comparative biology and taxonomic classification.</title>
        <authorList>
            <person name="Goeker M."/>
        </authorList>
    </citation>
    <scope>NUCLEOTIDE SEQUENCE [LARGE SCALE GENOMIC DNA]</scope>
    <source>
        <strain evidence="3 4">DSM 28783</strain>
    </source>
</reference>
<evidence type="ECO:0000256" key="2">
    <source>
        <dbReference type="SAM" id="Phobius"/>
    </source>
</evidence>
<keyword evidence="2" id="KW-0812">Transmembrane</keyword>
<dbReference type="EMBL" id="JAGGLM010000014">
    <property type="protein sequence ID" value="MBP2033446.1"/>
    <property type="molecule type" value="Genomic_DNA"/>
</dbReference>
<keyword evidence="1" id="KW-0175">Coiled coil</keyword>
<accession>A0ABS4KVD1</accession>
<feature type="coiled-coil region" evidence="1">
    <location>
        <begin position="52"/>
        <end position="79"/>
    </location>
</feature>
<evidence type="ECO:0000256" key="1">
    <source>
        <dbReference type="SAM" id="Coils"/>
    </source>
</evidence>
<comment type="caution">
    <text evidence="3">The sequence shown here is derived from an EMBL/GenBank/DDBJ whole genome shotgun (WGS) entry which is preliminary data.</text>
</comment>
<dbReference type="RefSeq" id="WP_209702602.1">
    <property type="nucleotide sequence ID" value="NZ_JAGGLM010000014.1"/>
</dbReference>
<name>A0ABS4KVD1_9CLOT</name>
<dbReference type="Proteomes" id="UP001519307">
    <property type="component" value="Unassembled WGS sequence"/>
</dbReference>
<keyword evidence="2" id="KW-0472">Membrane</keyword>
<gene>
    <name evidence="3" type="ORF">J2Z42_002149</name>
</gene>
<sequence length="79" mass="8706">MSYLNSADPDELAVISTFVAIVLSKNKTSDQINVLGNLIVSIGGIMLTIAAQKQHLESIQDKETQIHDLKKQIKDLKND</sequence>
<proteinExistence type="predicted"/>
<organism evidence="3 4">
    <name type="scientific">Clostridium algifaecis</name>
    <dbReference type="NCBI Taxonomy" id="1472040"/>
    <lineage>
        <taxon>Bacteria</taxon>
        <taxon>Bacillati</taxon>
        <taxon>Bacillota</taxon>
        <taxon>Clostridia</taxon>
        <taxon>Eubacteriales</taxon>
        <taxon>Clostridiaceae</taxon>
        <taxon>Clostridium</taxon>
    </lineage>
</organism>
<keyword evidence="2" id="KW-1133">Transmembrane helix</keyword>
<protein>
    <submittedName>
        <fullName evidence="3">Uncharacterized protein</fullName>
    </submittedName>
</protein>
<evidence type="ECO:0000313" key="4">
    <source>
        <dbReference type="Proteomes" id="UP001519307"/>
    </source>
</evidence>